<keyword evidence="5" id="KW-0134">Cell wall</keyword>
<dbReference type="GO" id="GO:0042545">
    <property type="term" value="P:cell wall modification"/>
    <property type="evidence" value="ECO:0007669"/>
    <property type="project" value="InterPro"/>
</dbReference>
<protein>
    <recommendedName>
        <fullName evidence="4">pectinesterase</fullName>
        <ecNumber evidence="4">3.1.1.11</ecNumber>
    </recommendedName>
</protein>
<comment type="subcellular location">
    <subcellularLocation>
        <location evidence="1">Secreted</location>
        <location evidence="1">Cell wall</location>
    </subcellularLocation>
</comment>
<gene>
    <name evidence="11" type="ORF">FRX31_010463</name>
</gene>
<dbReference type="Gene3D" id="2.160.20.10">
    <property type="entry name" value="Single-stranded right-handed beta-helix, Pectin lyase-like"/>
    <property type="match status" value="1"/>
</dbReference>
<evidence type="ECO:0000256" key="9">
    <source>
        <dbReference type="ARBA" id="ARBA00023085"/>
    </source>
</evidence>
<dbReference type="EC" id="3.1.1.11" evidence="4"/>
<evidence type="ECO:0000256" key="1">
    <source>
        <dbReference type="ARBA" id="ARBA00004191"/>
    </source>
</evidence>
<evidence type="ECO:0000256" key="2">
    <source>
        <dbReference type="ARBA" id="ARBA00005184"/>
    </source>
</evidence>
<keyword evidence="9" id="KW-0063">Aspartyl esterase</keyword>
<keyword evidence="7" id="KW-0732">Signal</keyword>
<dbReference type="UniPathway" id="UPA00545">
    <property type="reaction ID" value="UER00823"/>
</dbReference>
<name>A0A7J6WTH8_THATH</name>
<evidence type="ECO:0000256" key="3">
    <source>
        <dbReference type="ARBA" id="ARBA00008891"/>
    </source>
</evidence>
<comment type="pathway">
    <text evidence="2">Glycan metabolism; pectin degradation; 2-dehydro-3-deoxy-D-gluconate from pectin: step 1/5.</text>
</comment>
<evidence type="ECO:0000256" key="7">
    <source>
        <dbReference type="ARBA" id="ARBA00022729"/>
    </source>
</evidence>
<keyword evidence="6" id="KW-0964">Secreted</keyword>
<feature type="domain" description="Pectinesterase catalytic" evidence="10">
    <location>
        <begin position="112"/>
        <end position="406"/>
    </location>
</feature>
<dbReference type="AlphaFoldDB" id="A0A7J6WTH8"/>
<dbReference type="PANTHER" id="PTHR31321">
    <property type="entry name" value="ACYL-COA THIOESTER HYDROLASE YBHC-RELATED"/>
    <property type="match status" value="1"/>
</dbReference>
<proteinExistence type="inferred from homology"/>
<sequence>MDKVLDYFQKAIESVKIWKPDDRIVGEILKNLEKQGDVEGAENLLVILRNSGHVTTTIYNSLLRTYEKAVFFASQLCSVYCANNHGSANNYITWEHMRVNTNVELKDRMNTIIVAKDGGGHSKTVQGAVNMVPDHNTQRVKILIYPGVYRERVHVPRTKPYISFIGTQSNQTIITYNAKASDKDVHGKELGTYKTATVEVESDYFTATEITIENSIGARIARSGGRRMQAVALKVSGDKAVFYRVKLLGAQDTLLDLSGRHYFYQCFIQGYVDFICGNAKSIYEDCTLNSIARKFGAIAAHRRNSAEEDTGFSFVNCRVTGTGRIFLGRAWGPYARIVYSHCRFDNIIHPSGWNDWHQPSRRKTVSFGEYKCRGRGANTRKRVEWAKQFSYEEVKSFTDKSYINGDQWLRL</sequence>
<evidence type="ECO:0000313" key="11">
    <source>
        <dbReference type="EMBL" id="KAF5199950.1"/>
    </source>
</evidence>
<dbReference type="GO" id="GO:0045490">
    <property type="term" value="P:pectin catabolic process"/>
    <property type="evidence" value="ECO:0007669"/>
    <property type="project" value="UniProtKB-UniPathway"/>
</dbReference>
<accession>A0A7J6WTH8</accession>
<comment type="caution">
    <text evidence="11">The sequence shown here is derived from an EMBL/GenBank/DDBJ whole genome shotgun (WGS) entry which is preliminary data.</text>
</comment>
<evidence type="ECO:0000256" key="5">
    <source>
        <dbReference type="ARBA" id="ARBA00022512"/>
    </source>
</evidence>
<dbReference type="InterPro" id="IPR012334">
    <property type="entry name" value="Pectin_lyas_fold"/>
</dbReference>
<dbReference type="FunFam" id="2.160.20.10:FF:000008">
    <property type="entry name" value="Pectinesterase"/>
    <property type="match status" value="1"/>
</dbReference>
<dbReference type="OrthoDB" id="2019149at2759"/>
<dbReference type="Pfam" id="PF01095">
    <property type="entry name" value="Pectinesterase"/>
    <property type="match status" value="1"/>
</dbReference>
<dbReference type="EMBL" id="JABWDY010011282">
    <property type="protein sequence ID" value="KAF5199950.1"/>
    <property type="molecule type" value="Genomic_DNA"/>
</dbReference>
<keyword evidence="8" id="KW-0378">Hydrolase</keyword>
<dbReference type="SUPFAM" id="SSF51126">
    <property type="entry name" value="Pectin lyase-like"/>
    <property type="match status" value="1"/>
</dbReference>
<dbReference type="PANTHER" id="PTHR31321:SF31">
    <property type="entry name" value="PECTINESTERASE QRT1"/>
    <property type="match status" value="1"/>
</dbReference>
<evidence type="ECO:0000259" key="10">
    <source>
        <dbReference type="Pfam" id="PF01095"/>
    </source>
</evidence>
<comment type="similarity">
    <text evidence="3">Belongs to the pectinesterase family.</text>
</comment>
<keyword evidence="12" id="KW-1185">Reference proteome</keyword>
<dbReference type="InterPro" id="IPR000070">
    <property type="entry name" value="Pectinesterase_cat"/>
</dbReference>
<evidence type="ECO:0000313" key="12">
    <source>
        <dbReference type="Proteomes" id="UP000554482"/>
    </source>
</evidence>
<dbReference type="InterPro" id="IPR011050">
    <property type="entry name" value="Pectin_lyase_fold/virulence"/>
</dbReference>
<evidence type="ECO:0000256" key="4">
    <source>
        <dbReference type="ARBA" id="ARBA00013229"/>
    </source>
</evidence>
<dbReference type="GO" id="GO:0030599">
    <property type="term" value="F:pectinesterase activity"/>
    <property type="evidence" value="ECO:0007669"/>
    <property type="project" value="UniProtKB-EC"/>
</dbReference>
<evidence type="ECO:0000256" key="6">
    <source>
        <dbReference type="ARBA" id="ARBA00022525"/>
    </source>
</evidence>
<reference evidence="11 12" key="1">
    <citation type="submission" date="2020-06" db="EMBL/GenBank/DDBJ databases">
        <title>Transcriptomic and genomic resources for Thalictrum thalictroides and T. hernandezii: Facilitating candidate gene discovery in an emerging model plant lineage.</title>
        <authorList>
            <person name="Arias T."/>
            <person name="Riano-Pachon D.M."/>
            <person name="Di Stilio V.S."/>
        </authorList>
    </citation>
    <scope>NUCLEOTIDE SEQUENCE [LARGE SCALE GENOMIC DNA]</scope>
    <source>
        <strain evidence="12">cv. WT478/WT964</strain>
        <tissue evidence="11">Leaves</tissue>
    </source>
</reference>
<evidence type="ECO:0000256" key="8">
    <source>
        <dbReference type="ARBA" id="ARBA00022801"/>
    </source>
</evidence>
<dbReference type="Proteomes" id="UP000554482">
    <property type="component" value="Unassembled WGS sequence"/>
</dbReference>
<organism evidence="11 12">
    <name type="scientific">Thalictrum thalictroides</name>
    <name type="common">Rue-anemone</name>
    <name type="synonym">Anemone thalictroides</name>
    <dbReference type="NCBI Taxonomy" id="46969"/>
    <lineage>
        <taxon>Eukaryota</taxon>
        <taxon>Viridiplantae</taxon>
        <taxon>Streptophyta</taxon>
        <taxon>Embryophyta</taxon>
        <taxon>Tracheophyta</taxon>
        <taxon>Spermatophyta</taxon>
        <taxon>Magnoliopsida</taxon>
        <taxon>Ranunculales</taxon>
        <taxon>Ranunculaceae</taxon>
        <taxon>Thalictroideae</taxon>
        <taxon>Thalictrum</taxon>
    </lineage>
</organism>